<gene>
    <name evidence="1" type="ORF">GCM10010446_12700</name>
</gene>
<keyword evidence="2" id="KW-1185">Reference proteome</keyword>
<evidence type="ECO:0000313" key="2">
    <source>
        <dbReference type="Proteomes" id="UP001500403"/>
    </source>
</evidence>
<organism evidence="1 2">
    <name type="scientific">Streptomyces enissocaesilis</name>
    <dbReference type="NCBI Taxonomy" id="332589"/>
    <lineage>
        <taxon>Bacteria</taxon>
        <taxon>Bacillati</taxon>
        <taxon>Actinomycetota</taxon>
        <taxon>Actinomycetes</taxon>
        <taxon>Kitasatosporales</taxon>
        <taxon>Streptomycetaceae</taxon>
        <taxon>Streptomyces</taxon>
        <taxon>Streptomyces rochei group</taxon>
    </lineage>
</organism>
<accession>A0ABP6JG80</accession>
<comment type="caution">
    <text evidence="1">The sequence shown here is derived from an EMBL/GenBank/DDBJ whole genome shotgun (WGS) entry which is preliminary data.</text>
</comment>
<evidence type="ECO:0000313" key="1">
    <source>
        <dbReference type="EMBL" id="GAA2929588.1"/>
    </source>
</evidence>
<protein>
    <submittedName>
        <fullName evidence="1">Uncharacterized protein</fullName>
    </submittedName>
</protein>
<dbReference type="Proteomes" id="UP001500403">
    <property type="component" value="Unassembled WGS sequence"/>
</dbReference>
<dbReference type="RefSeq" id="WP_344491942.1">
    <property type="nucleotide sequence ID" value="NZ_BAAAUD010000013.1"/>
</dbReference>
<dbReference type="EMBL" id="BAAAUD010000013">
    <property type="protein sequence ID" value="GAA2929588.1"/>
    <property type="molecule type" value="Genomic_DNA"/>
</dbReference>
<proteinExistence type="predicted"/>
<sequence>MSGHEHIPPASNQLPIVTGTDGQAYIPADAVAAFLRAVAESCRNLADDPDCNLRTAGAAIDLEADALDCRAILRTT</sequence>
<name>A0ABP6JG80_9ACTN</name>
<reference evidence="2" key="1">
    <citation type="journal article" date="2019" name="Int. J. Syst. Evol. Microbiol.">
        <title>The Global Catalogue of Microorganisms (GCM) 10K type strain sequencing project: providing services to taxonomists for standard genome sequencing and annotation.</title>
        <authorList>
            <consortium name="The Broad Institute Genomics Platform"/>
            <consortium name="The Broad Institute Genome Sequencing Center for Infectious Disease"/>
            <person name="Wu L."/>
            <person name="Ma J."/>
        </authorList>
    </citation>
    <scope>NUCLEOTIDE SEQUENCE [LARGE SCALE GENOMIC DNA]</scope>
    <source>
        <strain evidence="2">JCM 9088</strain>
    </source>
</reference>